<protein>
    <submittedName>
        <fullName evidence="2">Uncharacterized protein</fullName>
    </submittedName>
</protein>
<keyword evidence="1" id="KW-0732">Signal</keyword>
<feature type="chain" id="PRO_5041933912" evidence="1">
    <location>
        <begin position="30"/>
        <end position="106"/>
    </location>
</feature>
<accession>A0AAE3NGN4</accession>
<dbReference type="Proteomes" id="UP001143674">
    <property type="component" value="Unassembled WGS sequence"/>
</dbReference>
<sequence>MNISNAIGKKSALFAVAAAFTLITNQAHAQMVMAVALNVQNATKGCVRVYVDGPQDIPAGQSKSFSVDDSRTFLASVFQGACGGKAAKTVRYSTNIPNSRQTWTIR</sequence>
<organism evidence="2 3">
    <name type="scientific">Ralstonia solanacearum</name>
    <name type="common">Pseudomonas solanacearum</name>
    <dbReference type="NCBI Taxonomy" id="305"/>
    <lineage>
        <taxon>Bacteria</taxon>
        <taxon>Pseudomonadati</taxon>
        <taxon>Pseudomonadota</taxon>
        <taxon>Betaproteobacteria</taxon>
        <taxon>Burkholderiales</taxon>
        <taxon>Burkholderiaceae</taxon>
        <taxon>Ralstonia</taxon>
        <taxon>Ralstonia solanacearum species complex</taxon>
    </lineage>
</organism>
<dbReference type="AlphaFoldDB" id="A0AAE3NGN4"/>
<evidence type="ECO:0000313" key="3">
    <source>
        <dbReference type="Proteomes" id="UP001143674"/>
    </source>
</evidence>
<evidence type="ECO:0000256" key="1">
    <source>
        <dbReference type="SAM" id="SignalP"/>
    </source>
</evidence>
<proteinExistence type="predicted"/>
<gene>
    <name evidence="2" type="ORF">LBW55_08895</name>
</gene>
<comment type="caution">
    <text evidence="2">The sequence shown here is derived from an EMBL/GenBank/DDBJ whole genome shotgun (WGS) entry which is preliminary data.</text>
</comment>
<feature type="signal peptide" evidence="1">
    <location>
        <begin position="1"/>
        <end position="29"/>
    </location>
</feature>
<dbReference type="RefSeq" id="WP_184852280.1">
    <property type="nucleotide sequence ID" value="NZ_JABZEH010000002.1"/>
</dbReference>
<name>A0AAE3NGN4_RALSL</name>
<dbReference type="EMBL" id="JAIVEX010000004">
    <property type="protein sequence ID" value="MDB0521730.1"/>
    <property type="molecule type" value="Genomic_DNA"/>
</dbReference>
<reference evidence="2" key="1">
    <citation type="submission" date="2021-09" db="EMBL/GenBank/DDBJ databases">
        <title>Genomic analysis of Ralstonia spp.</title>
        <authorList>
            <person name="Aburjaile F."/>
            <person name="Ariute J.C."/>
            <person name="Pais A.K.L."/>
            <person name="Albuquerque G.M.R."/>
            <person name="Silva A.M.F."/>
            <person name="Brenig B."/>
            <person name="Azevedo V."/>
            <person name="Matiuzzi M."/>
            <person name="Ramos R."/>
            <person name="Goes-Neto A."/>
            <person name="Soares S."/>
            <person name="Iseppon A.M.B."/>
            <person name="Souza E."/>
            <person name="Gama M."/>
        </authorList>
    </citation>
    <scope>NUCLEOTIDE SEQUENCE</scope>
    <source>
        <strain evidence="2">B4</strain>
    </source>
</reference>
<evidence type="ECO:0000313" key="2">
    <source>
        <dbReference type="EMBL" id="MDB0521730.1"/>
    </source>
</evidence>